<evidence type="ECO:0000313" key="2">
    <source>
        <dbReference type="Proteomes" id="UP000237000"/>
    </source>
</evidence>
<proteinExistence type="predicted"/>
<dbReference type="Proteomes" id="UP000237000">
    <property type="component" value="Unassembled WGS sequence"/>
</dbReference>
<evidence type="ECO:0000313" key="1">
    <source>
        <dbReference type="EMBL" id="PON82366.1"/>
    </source>
</evidence>
<accession>A0A2P5EA08</accession>
<organism evidence="1 2">
    <name type="scientific">Trema orientale</name>
    <name type="common">Charcoal tree</name>
    <name type="synonym">Celtis orientalis</name>
    <dbReference type="NCBI Taxonomy" id="63057"/>
    <lineage>
        <taxon>Eukaryota</taxon>
        <taxon>Viridiplantae</taxon>
        <taxon>Streptophyta</taxon>
        <taxon>Embryophyta</taxon>
        <taxon>Tracheophyta</taxon>
        <taxon>Spermatophyta</taxon>
        <taxon>Magnoliopsida</taxon>
        <taxon>eudicotyledons</taxon>
        <taxon>Gunneridae</taxon>
        <taxon>Pentapetalae</taxon>
        <taxon>rosids</taxon>
        <taxon>fabids</taxon>
        <taxon>Rosales</taxon>
        <taxon>Cannabaceae</taxon>
        <taxon>Trema</taxon>
    </lineage>
</organism>
<comment type="caution">
    <text evidence="1">The sequence shown here is derived from an EMBL/GenBank/DDBJ whole genome shotgun (WGS) entry which is preliminary data.</text>
</comment>
<reference evidence="2" key="1">
    <citation type="submission" date="2016-06" db="EMBL/GenBank/DDBJ databases">
        <title>Parallel loss of symbiosis genes in relatives of nitrogen-fixing non-legume Parasponia.</title>
        <authorList>
            <person name="Van Velzen R."/>
            <person name="Holmer R."/>
            <person name="Bu F."/>
            <person name="Rutten L."/>
            <person name="Van Zeijl A."/>
            <person name="Liu W."/>
            <person name="Santuari L."/>
            <person name="Cao Q."/>
            <person name="Sharma T."/>
            <person name="Shen D."/>
            <person name="Roswanjaya Y."/>
            <person name="Wardhani T."/>
            <person name="Kalhor M.S."/>
            <person name="Jansen J."/>
            <person name="Van den Hoogen J."/>
            <person name="Gungor B."/>
            <person name="Hartog M."/>
            <person name="Hontelez J."/>
            <person name="Verver J."/>
            <person name="Yang W.-C."/>
            <person name="Schijlen E."/>
            <person name="Repin R."/>
            <person name="Schilthuizen M."/>
            <person name="Schranz E."/>
            <person name="Heidstra R."/>
            <person name="Miyata K."/>
            <person name="Fedorova E."/>
            <person name="Kohlen W."/>
            <person name="Bisseling T."/>
            <person name="Smit S."/>
            <person name="Geurts R."/>
        </authorList>
    </citation>
    <scope>NUCLEOTIDE SEQUENCE [LARGE SCALE GENOMIC DNA]</scope>
    <source>
        <strain evidence="2">cv. RG33-2</strain>
    </source>
</reference>
<sequence length="146" mass="16075">MVELLAIMQGNISTRSPRRTGKVFVEIQKSSIIIAIVFNPPKPLLPTPISKAKLSNGGAIIDVAQAETEPKNFPARAQTLLSLSLSRAFLILRCYSSIDISPMVAGMSQFVHMGFLMASLINMFSARSLSFSYQSSEFLCCLSWVW</sequence>
<dbReference type="EMBL" id="JXTC01000196">
    <property type="protein sequence ID" value="PON82366.1"/>
    <property type="molecule type" value="Genomic_DNA"/>
</dbReference>
<dbReference type="AlphaFoldDB" id="A0A2P5EA08"/>
<keyword evidence="2" id="KW-1185">Reference proteome</keyword>
<name>A0A2P5EA08_TREOI</name>
<protein>
    <submittedName>
        <fullName evidence="1">Uncharacterized protein</fullName>
    </submittedName>
</protein>
<dbReference type="InParanoid" id="A0A2P5EA08"/>
<gene>
    <name evidence="1" type="ORF">TorRG33x02_218610</name>
</gene>